<feature type="transmembrane region" description="Helical" evidence="1">
    <location>
        <begin position="339"/>
        <end position="359"/>
    </location>
</feature>
<dbReference type="GO" id="GO:0016746">
    <property type="term" value="F:acyltransferase activity"/>
    <property type="evidence" value="ECO:0007669"/>
    <property type="project" value="UniProtKB-KW"/>
</dbReference>
<feature type="transmembrane region" description="Helical" evidence="1">
    <location>
        <begin position="29"/>
        <end position="53"/>
    </location>
</feature>
<proteinExistence type="predicted"/>
<feature type="transmembrane region" description="Helical" evidence="1">
    <location>
        <begin position="73"/>
        <end position="91"/>
    </location>
</feature>
<keyword evidence="1" id="KW-1133">Transmembrane helix</keyword>
<dbReference type="PANTHER" id="PTHR36927">
    <property type="entry name" value="BLR4337 PROTEIN"/>
    <property type="match status" value="1"/>
</dbReference>
<dbReference type="RefSeq" id="WP_330159001.1">
    <property type="nucleotide sequence ID" value="NZ_BAAAJA010000041.1"/>
</dbReference>
<dbReference type="InterPro" id="IPR002656">
    <property type="entry name" value="Acyl_transf_3_dom"/>
</dbReference>
<dbReference type="EC" id="2.3.1.-" evidence="3"/>
<protein>
    <submittedName>
        <fullName evidence="3">Acyltransferase</fullName>
        <ecNumber evidence="3">2.3.1.-</ecNumber>
    </submittedName>
</protein>
<keyword evidence="1" id="KW-0472">Membrane</keyword>
<feature type="transmembrane region" description="Helical" evidence="1">
    <location>
        <begin position="201"/>
        <end position="222"/>
    </location>
</feature>
<evidence type="ECO:0000313" key="3">
    <source>
        <dbReference type="EMBL" id="MEE2051947.1"/>
    </source>
</evidence>
<keyword evidence="3" id="KW-0808">Transferase</keyword>
<dbReference type="PANTHER" id="PTHR36927:SF4">
    <property type="entry name" value="BLR5718 PROTEIN"/>
    <property type="match status" value="1"/>
</dbReference>
<dbReference type="EMBL" id="JAUUCC010000037">
    <property type="protein sequence ID" value="MEE2051947.1"/>
    <property type="molecule type" value="Genomic_DNA"/>
</dbReference>
<feature type="transmembrane region" description="Helical" evidence="1">
    <location>
        <begin position="265"/>
        <end position="287"/>
    </location>
</feature>
<organism evidence="3 4">
    <name type="scientific">Nocardiopsis tropica</name>
    <dbReference type="NCBI Taxonomy" id="109330"/>
    <lineage>
        <taxon>Bacteria</taxon>
        <taxon>Bacillati</taxon>
        <taxon>Actinomycetota</taxon>
        <taxon>Actinomycetes</taxon>
        <taxon>Streptosporangiales</taxon>
        <taxon>Nocardiopsidaceae</taxon>
        <taxon>Nocardiopsis</taxon>
    </lineage>
</organism>
<gene>
    <name evidence="3" type="ORF">Q8A49_15705</name>
</gene>
<evidence type="ECO:0000256" key="1">
    <source>
        <dbReference type="SAM" id="Phobius"/>
    </source>
</evidence>
<evidence type="ECO:0000313" key="4">
    <source>
        <dbReference type="Proteomes" id="UP001348641"/>
    </source>
</evidence>
<feature type="transmembrane region" description="Helical" evidence="1">
    <location>
        <begin position="365"/>
        <end position="385"/>
    </location>
</feature>
<evidence type="ECO:0000259" key="2">
    <source>
        <dbReference type="Pfam" id="PF01757"/>
    </source>
</evidence>
<reference evidence="3 4" key="1">
    <citation type="submission" date="2023-07" db="EMBL/GenBank/DDBJ databases">
        <authorList>
            <person name="Girao M."/>
            <person name="Carvalho M.F."/>
        </authorList>
    </citation>
    <scope>NUCLEOTIDE SEQUENCE [LARGE SCALE GENOMIC DNA]</scope>
    <source>
        <strain evidence="3 4">66/93</strain>
    </source>
</reference>
<dbReference type="InterPro" id="IPR050623">
    <property type="entry name" value="Glucan_succinyl_AcylTrfase"/>
</dbReference>
<comment type="caution">
    <text evidence="3">The sequence shown here is derived from an EMBL/GenBank/DDBJ whole genome shotgun (WGS) entry which is preliminary data.</text>
</comment>
<feature type="domain" description="Acyltransferase 3" evidence="2">
    <location>
        <begin position="22"/>
        <end position="382"/>
    </location>
</feature>
<keyword evidence="3" id="KW-0012">Acyltransferase</keyword>
<keyword evidence="1" id="KW-0812">Transmembrane</keyword>
<feature type="transmembrane region" description="Helical" evidence="1">
    <location>
        <begin position="238"/>
        <end position="253"/>
    </location>
</feature>
<feature type="transmembrane region" description="Helical" evidence="1">
    <location>
        <begin position="299"/>
        <end position="318"/>
    </location>
</feature>
<accession>A0ABU7KRP2</accession>
<feature type="transmembrane region" description="Helical" evidence="1">
    <location>
        <begin position="103"/>
        <end position="122"/>
    </location>
</feature>
<sequence>MTQQPAPALSPEAAPPPPRRLHYVDNLRVAMTVLVVLHHVALTYGNIPVWFYTEPAQDPTGGLLDLLVVVDQTYFMGLFFLLAGYFVPGARDRRGRRGFIRERLVRLGVPLLLFVLLVRPLLTTGTYRLFAEGAAAEGTEMPYWLFYVITFDPGPMWFVEVLLVLSLTYVMVRGFRERRAERRGTAVLPASRPEDTAPLRWLGPVVAFTVALALVSFVWRWVNPAPYWPFVGLPSPDYLPQYAALFTVGVLAYRRNWFTRLPGRAGWYGGATAVLGLAAFLGGALVLGPENAPGTAPALFHMVAETFFAVGVTLALMVSFRRLLDRRTRFSAFLADNAFAVYFLHPLVLVGLGTALSGWEAPAAVKFLGLAALAVPACWALAAAVRAIPGARRIL</sequence>
<name>A0ABU7KRP2_9ACTN</name>
<feature type="transmembrane region" description="Helical" evidence="1">
    <location>
        <begin position="154"/>
        <end position="172"/>
    </location>
</feature>
<dbReference type="Proteomes" id="UP001348641">
    <property type="component" value="Unassembled WGS sequence"/>
</dbReference>
<dbReference type="Pfam" id="PF01757">
    <property type="entry name" value="Acyl_transf_3"/>
    <property type="match status" value="1"/>
</dbReference>